<reference evidence="3" key="1">
    <citation type="journal article" date="2013" name="Genome Announc.">
        <title>Draft genome sequence of Pseudozyma brasiliensis sp. nov. strain GHG001, a high producer of endo-1,4-xylanase isolated from an insect pest of sugarcane.</title>
        <authorList>
            <person name="Oliveira J.V.D.C."/>
            <person name="dos Santos R.A.C."/>
            <person name="Borges T.A."/>
            <person name="Riano-Pachon D.M."/>
            <person name="Goldman G.H."/>
        </authorList>
    </citation>
    <scope>NUCLEOTIDE SEQUENCE [LARGE SCALE GENOMIC DNA]</scope>
    <source>
        <strain evidence="3">GHG001</strain>
    </source>
</reference>
<protein>
    <submittedName>
        <fullName evidence="2">Uncharacterized protein</fullName>
    </submittedName>
</protein>
<dbReference type="Proteomes" id="UP000019377">
    <property type="component" value="Unassembled WGS sequence"/>
</dbReference>
<dbReference type="OrthoDB" id="5966927at2759"/>
<dbReference type="AlphaFoldDB" id="V5ENP3"/>
<keyword evidence="3" id="KW-1185">Reference proteome</keyword>
<sequence>MKPKSNNAASSASTDNKPRQASTYTDFQLGPQRFWEPQKPTGLEDVFGRAVSLDDRPQQDAAELKDDAKWSKWLGFS</sequence>
<evidence type="ECO:0000313" key="3">
    <source>
        <dbReference type="Proteomes" id="UP000019377"/>
    </source>
</evidence>
<feature type="compositionally biased region" description="Low complexity" evidence="1">
    <location>
        <begin position="1"/>
        <end position="13"/>
    </location>
</feature>
<dbReference type="HOGENOM" id="CLU_2639118_0_0_1"/>
<gene>
    <name evidence="2" type="ORF">PSEUBRA_SCAF3g04234</name>
</gene>
<name>V5ENP3_KALBG</name>
<dbReference type="EMBL" id="KI545873">
    <property type="protein sequence ID" value="EST06715.1"/>
    <property type="molecule type" value="Genomic_DNA"/>
</dbReference>
<accession>V5ENP3</accession>
<organism evidence="2 3">
    <name type="scientific">Kalmanozyma brasiliensis (strain GHG001)</name>
    <name type="common">Yeast</name>
    <name type="synonym">Pseudozyma brasiliensis</name>
    <dbReference type="NCBI Taxonomy" id="1365824"/>
    <lineage>
        <taxon>Eukaryota</taxon>
        <taxon>Fungi</taxon>
        <taxon>Dikarya</taxon>
        <taxon>Basidiomycota</taxon>
        <taxon>Ustilaginomycotina</taxon>
        <taxon>Ustilaginomycetes</taxon>
        <taxon>Ustilaginales</taxon>
        <taxon>Ustilaginaceae</taxon>
        <taxon>Kalmanozyma</taxon>
    </lineage>
</organism>
<evidence type="ECO:0000256" key="1">
    <source>
        <dbReference type="SAM" id="MobiDB-lite"/>
    </source>
</evidence>
<feature type="region of interest" description="Disordered" evidence="1">
    <location>
        <begin position="1"/>
        <end position="41"/>
    </location>
</feature>
<dbReference type="GeneID" id="27420849"/>
<evidence type="ECO:0000313" key="2">
    <source>
        <dbReference type="EMBL" id="EST06715.1"/>
    </source>
</evidence>
<proteinExistence type="predicted"/>
<dbReference type="STRING" id="1365824.V5ENP3"/>